<name>A0A1F5FB45_9BACT</name>
<evidence type="ECO:0000256" key="1">
    <source>
        <dbReference type="ARBA" id="ARBA00005662"/>
    </source>
</evidence>
<feature type="domain" description="Capsule synthesis protein CapA" evidence="3">
    <location>
        <begin position="57"/>
        <end position="281"/>
    </location>
</feature>
<dbReference type="SMART" id="SM00854">
    <property type="entry name" value="PGA_cap"/>
    <property type="match status" value="1"/>
</dbReference>
<dbReference type="Pfam" id="PF09587">
    <property type="entry name" value="PGA_cap"/>
    <property type="match status" value="1"/>
</dbReference>
<evidence type="ECO:0000259" key="3">
    <source>
        <dbReference type="SMART" id="SM00854"/>
    </source>
</evidence>
<keyword evidence="2" id="KW-0812">Transmembrane</keyword>
<dbReference type="InterPro" id="IPR052169">
    <property type="entry name" value="CW_Biosynth-Accessory"/>
</dbReference>
<protein>
    <recommendedName>
        <fullName evidence="3">Capsule synthesis protein CapA domain-containing protein</fullName>
    </recommendedName>
</protein>
<dbReference type="SUPFAM" id="SSF56300">
    <property type="entry name" value="Metallo-dependent phosphatases"/>
    <property type="match status" value="1"/>
</dbReference>
<reference evidence="4 5" key="1">
    <citation type="journal article" date="2016" name="Nat. Commun.">
        <title>Thousands of microbial genomes shed light on interconnected biogeochemical processes in an aquifer system.</title>
        <authorList>
            <person name="Anantharaman K."/>
            <person name="Brown C.T."/>
            <person name="Hug L.A."/>
            <person name="Sharon I."/>
            <person name="Castelle C.J."/>
            <person name="Probst A.J."/>
            <person name="Thomas B.C."/>
            <person name="Singh A."/>
            <person name="Wilkins M.J."/>
            <person name="Karaoz U."/>
            <person name="Brodie E.L."/>
            <person name="Williams K.H."/>
            <person name="Hubbard S.S."/>
            <person name="Banfield J.F."/>
        </authorList>
    </citation>
    <scope>NUCLEOTIDE SEQUENCE [LARGE SCALE GENOMIC DNA]</scope>
</reference>
<dbReference type="InterPro" id="IPR029052">
    <property type="entry name" value="Metallo-depent_PP-like"/>
</dbReference>
<accession>A0A1F5FB45</accession>
<dbReference type="Proteomes" id="UP000176682">
    <property type="component" value="Unassembled WGS sequence"/>
</dbReference>
<organism evidence="4 5">
    <name type="scientific">Candidatus Collierbacteria bacterium RIFOXYB1_FULL_49_13</name>
    <dbReference type="NCBI Taxonomy" id="1817728"/>
    <lineage>
        <taxon>Bacteria</taxon>
        <taxon>Candidatus Collieribacteriota</taxon>
    </lineage>
</organism>
<dbReference type="CDD" id="cd07381">
    <property type="entry name" value="MPP_CapA"/>
    <property type="match status" value="1"/>
</dbReference>
<evidence type="ECO:0000313" key="5">
    <source>
        <dbReference type="Proteomes" id="UP000176682"/>
    </source>
</evidence>
<dbReference type="PANTHER" id="PTHR33393">
    <property type="entry name" value="POLYGLUTAMINE SYNTHESIS ACCESSORY PROTEIN RV0574C-RELATED"/>
    <property type="match status" value="1"/>
</dbReference>
<feature type="transmembrane region" description="Helical" evidence="2">
    <location>
        <begin position="17"/>
        <end position="34"/>
    </location>
</feature>
<comment type="similarity">
    <text evidence="1">Belongs to the CapA family.</text>
</comment>
<dbReference type="EMBL" id="MFAM01000072">
    <property type="protein sequence ID" value="OGD76837.1"/>
    <property type="molecule type" value="Genomic_DNA"/>
</dbReference>
<dbReference type="PANTHER" id="PTHR33393:SF11">
    <property type="entry name" value="POLYGLUTAMINE SYNTHESIS ACCESSORY PROTEIN RV0574C-RELATED"/>
    <property type="match status" value="1"/>
</dbReference>
<proteinExistence type="inferred from homology"/>
<evidence type="ECO:0000313" key="4">
    <source>
        <dbReference type="EMBL" id="OGD76837.1"/>
    </source>
</evidence>
<gene>
    <name evidence="4" type="ORF">A2368_00330</name>
</gene>
<keyword evidence="2" id="KW-1133">Transmembrane helix</keyword>
<keyword evidence="2" id="KW-0472">Membrane</keyword>
<dbReference type="InterPro" id="IPR019079">
    <property type="entry name" value="Capsule_synth_CapA"/>
</dbReference>
<sequence>MGIIAVMTGNYFGYSKVVKSLTLAVVVILALLAYRQYLGTRIKGVEDSEDKSLACVSLLTGGDVMLGRSVNAGMVDRGDDSWPWKNIADELMQADITLVNLESPLSDGCKVTHTGMVFCARPEMAKVMAGVGIDVVNLANNHIGNQGELGLMTTKSVLSENGVGTTGDGKVWYEDVRGVRVGIVGFDDVGPKVPGIDQANEVTIKARVEEAAASADVVMATFHWGNEYTTVISDRQRRWARMAIDRGADLVIGHHPHWVQGREVYKGKLIYYSLGNLVFDQMWSEGTKRGLLVKFEMCGEEIREKALLPVVITDYGQPRWTDIKERAEILSVF</sequence>
<evidence type="ECO:0000256" key="2">
    <source>
        <dbReference type="SAM" id="Phobius"/>
    </source>
</evidence>
<dbReference type="Gene3D" id="3.60.21.10">
    <property type="match status" value="1"/>
</dbReference>
<dbReference type="AlphaFoldDB" id="A0A1F5FB45"/>
<comment type="caution">
    <text evidence="4">The sequence shown here is derived from an EMBL/GenBank/DDBJ whole genome shotgun (WGS) entry which is preliminary data.</text>
</comment>